<evidence type="ECO:0000259" key="1">
    <source>
        <dbReference type="Pfam" id="PF12697"/>
    </source>
</evidence>
<dbReference type="Pfam" id="PF12697">
    <property type="entry name" value="Abhydrolase_6"/>
    <property type="match status" value="1"/>
</dbReference>
<organism evidence="2 3">
    <name type="scientific">Rugosimonospora acidiphila</name>
    <dbReference type="NCBI Taxonomy" id="556531"/>
    <lineage>
        <taxon>Bacteria</taxon>
        <taxon>Bacillati</taxon>
        <taxon>Actinomycetota</taxon>
        <taxon>Actinomycetes</taxon>
        <taxon>Micromonosporales</taxon>
        <taxon>Micromonosporaceae</taxon>
        <taxon>Rugosimonospora</taxon>
    </lineage>
</organism>
<dbReference type="SUPFAM" id="SSF53474">
    <property type="entry name" value="alpha/beta-Hydrolases"/>
    <property type="match status" value="1"/>
</dbReference>
<accession>A0ABP9SH99</accession>
<dbReference type="InterPro" id="IPR029058">
    <property type="entry name" value="AB_hydrolase_fold"/>
</dbReference>
<gene>
    <name evidence="2" type="ORF">GCM10023322_64980</name>
</gene>
<keyword evidence="3" id="KW-1185">Reference proteome</keyword>
<dbReference type="PANTHER" id="PTHR43798">
    <property type="entry name" value="MONOACYLGLYCEROL LIPASE"/>
    <property type="match status" value="1"/>
</dbReference>
<dbReference type="GO" id="GO:0016787">
    <property type="term" value="F:hydrolase activity"/>
    <property type="evidence" value="ECO:0007669"/>
    <property type="project" value="UniProtKB-KW"/>
</dbReference>
<evidence type="ECO:0000313" key="3">
    <source>
        <dbReference type="Proteomes" id="UP001501570"/>
    </source>
</evidence>
<proteinExistence type="predicted"/>
<name>A0ABP9SH99_9ACTN</name>
<dbReference type="RefSeq" id="WP_345636122.1">
    <property type="nucleotide sequence ID" value="NZ_BAABJQ010000026.1"/>
</dbReference>
<evidence type="ECO:0000313" key="2">
    <source>
        <dbReference type="EMBL" id="GAA5196325.1"/>
    </source>
</evidence>
<dbReference type="PANTHER" id="PTHR43798:SF33">
    <property type="entry name" value="HYDROLASE, PUTATIVE (AFU_ORTHOLOGUE AFUA_2G14860)-RELATED"/>
    <property type="match status" value="1"/>
</dbReference>
<dbReference type="Proteomes" id="UP001501570">
    <property type="component" value="Unassembled WGS sequence"/>
</dbReference>
<keyword evidence="2" id="KW-0378">Hydrolase</keyword>
<sequence length="264" mass="27638">MALDGRAPVRHGTDLWHESGGAGGPTLLLLHGLGGTGGVWSPVLGHVRAGWPGRWVVCDLPGHGDSGWPPVASFGRYAADVADLVRDSGDVVAVGHSLGGVVALLLGTGWFGVPVSRVVGIGIKVSWTEQDLALTRRRALKPVEYFATEEQALDRLCKVAGLPLGTPAGSDLVARGIVREAEGFRLGMDPAANPIPRAAQPRWLISDVVAANRAAIRLARGAEDPIVTLEELRALDAGALDIPCAGHSPHVERPEAVYRLIAEG</sequence>
<comment type="caution">
    <text evidence="2">The sequence shown here is derived from an EMBL/GenBank/DDBJ whole genome shotgun (WGS) entry which is preliminary data.</text>
</comment>
<dbReference type="EMBL" id="BAABJQ010000026">
    <property type="protein sequence ID" value="GAA5196325.1"/>
    <property type="molecule type" value="Genomic_DNA"/>
</dbReference>
<dbReference type="Gene3D" id="3.40.50.1820">
    <property type="entry name" value="alpha/beta hydrolase"/>
    <property type="match status" value="1"/>
</dbReference>
<dbReference type="InterPro" id="IPR000073">
    <property type="entry name" value="AB_hydrolase_1"/>
</dbReference>
<dbReference type="InterPro" id="IPR050266">
    <property type="entry name" value="AB_hydrolase_sf"/>
</dbReference>
<reference evidence="3" key="1">
    <citation type="journal article" date="2019" name="Int. J. Syst. Evol. Microbiol.">
        <title>The Global Catalogue of Microorganisms (GCM) 10K type strain sequencing project: providing services to taxonomists for standard genome sequencing and annotation.</title>
        <authorList>
            <consortium name="The Broad Institute Genomics Platform"/>
            <consortium name="The Broad Institute Genome Sequencing Center for Infectious Disease"/>
            <person name="Wu L."/>
            <person name="Ma J."/>
        </authorList>
    </citation>
    <scope>NUCLEOTIDE SEQUENCE [LARGE SCALE GENOMIC DNA]</scope>
    <source>
        <strain evidence="3">JCM 18304</strain>
    </source>
</reference>
<protein>
    <submittedName>
        <fullName evidence="2">Alpha/beta fold hydrolase</fullName>
    </submittedName>
</protein>
<feature type="domain" description="AB hydrolase-1" evidence="1">
    <location>
        <begin position="27"/>
        <end position="259"/>
    </location>
</feature>